<feature type="domain" description="EF-hand" evidence="2">
    <location>
        <begin position="104"/>
        <end position="139"/>
    </location>
</feature>
<dbReference type="EMBL" id="CP157484">
    <property type="protein sequence ID" value="XBO37227.1"/>
    <property type="molecule type" value="Genomic_DNA"/>
</dbReference>
<evidence type="ECO:0000313" key="3">
    <source>
        <dbReference type="EMBL" id="XBO37227.1"/>
    </source>
</evidence>
<organism evidence="3">
    <name type="scientific">Alsobacter sp. KACC 23698</name>
    <dbReference type="NCBI Taxonomy" id="3149229"/>
    <lineage>
        <taxon>Bacteria</taxon>
        <taxon>Pseudomonadati</taxon>
        <taxon>Pseudomonadota</taxon>
        <taxon>Alphaproteobacteria</taxon>
        <taxon>Hyphomicrobiales</taxon>
        <taxon>Alsobacteraceae</taxon>
        <taxon>Alsobacter</taxon>
    </lineage>
</organism>
<dbReference type="SUPFAM" id="SSF47473">
    <property type="entry name" value="EF-hand"/>
    <property type="match status" value="1"/>
</dbReference>
<protein>
    <submittedName>
        <fullName evidence="3">EF-hand domain-containing protein</fullName>
    </submittedName>
</protein>
<accession>A0AAU7JAH5</accession>
<dbReference type="CDD" id="cd00051">
    <property type="entry name" value="EFh"/>
    <property type="match status" value="1"/>
</dbReference>
<sequence>MTIPALAVSGAANALSSLMDAFKSHKKGHSRHETSATSQTDATGQNLPTGSAGQGGFDPALLMSKVDGDSSGSVSKDEFSSFLQSLDKSTGGLIGIQAQASGGTTQSVAASLFGKLDADGDGSLSQAELAAVNDGRGPPPPRANGSLADQLMASFDSNGDGAISKDEISAALDASRTQNERRKSMAGASQPSLEALALRAVQAYGRTLSQTGATTAATTAPTAASA</sequence>
<dbReference type="GO" id="GO:0005509">
    <property type="term" value="F:calcium ion binding"/>
    <property type="evidence" value="ECO:0007669"/>
    <property type="project" value="InterPro"/>
</dbReference>
<dbReference type="PROSITE" id="PS00018">
    <property type="entry name" value="EF_HAND_1"/>
    <property type="match status" value="3"/>
</dbReference>
<dbReference type="PROSITE" id="PS50222">
    <property type="entry name" value="EF_HAND_2"/>
    <property type="match status" value="3"/>
</dbReference>
<feature type="compositionally biased region" description="Polar residues" evidence="1">
    <location>
        <begin position="35"/>
        <end position="51"/>
    </location>
</feature>
<dbReference type="InterPro" id="IPR018247">
    <property type="entry name" value="EF_Hand_1_Ca_BS"/>
</dbReference>
<dbReference type="AlphaFoldDB" id="A0AAU7JAH5"/>
<proteinExistence type="predicted"/>
<reference evidence="3" key="1">
    <citation type="submission" date="2024-05" db="EMBL/GenBank/DDBJ databases">
        <authorList>
            <person name="Kim S."/>
            <person name="Heo J."/>
            <person name="Choi H."/>
            <person name="Choi Y."/>
            <person name="Kwon S.-W."/>
            <person name="Kim Y."/>
        </authorList>
    </citation>
    <scope>NUCLEOTIDE SEQUENCE</scope>
    <source>
        <strain evidence="3">KACC 23698</strain>
    </source>
</reference>
<dbReference type="InterPro" id="IPR002048">
    <property type="entry name" value="EF_hand_dom"/>
</dbReference>
<name>A0AAU7JAH5_9HYPH</name>
<dbReference type="SMART" id="SM00054">
    <property type="entry name" value="EFh"/>
    <property type="match status" value="3"/>
</dbReference>
<feature type="domain" description="EF-hand" evidence="2">
    <location>
        <begin position="143"/>
        <end position="178"/>
    </location>
</feature>
<dbReference type="Pfam" id="PF13499">
    <property type="entry name" value="EF-hand_7"/>
    <property type="match status" value="1"/>
</dbReference>
<evidence type="ECO:0000259" key="2">
    <source>
        <dbReference type="PROSITE" id="PS50222"/>
    </source>
</evidence>
<feature type="domain" description="EF-hand" evidence="2">
    <location>
        <begin position="62"/>
        <end position="89"/>
    </location>
</feature>
<dbReference type="Pfam" id="PF13202">
    <property type="entry name" value="EF-hand_5"/>
    <property type="match status" value="1"/>
</dbReference>
<evidence type="ECO:0000256" key="1">
    <source>
        <dbReference type="SAM" id="MobiDB-lite"/>
    </source>
</evidence>
<dbReference type="RefSeq" id="WP_406854049.1">
    <property type="nucleotide sequence ID" value="NZ_CP157484.1"/>
</dbReference>
<gene>
    <name evidence="3" type="ORF">ABEG18_16000</name>
</gene>
<dbReference type="Gene3D" id="1.10.238.10">
    <property type="entry name" value="EF-hand"/>
    <property type="match status" value="2"/>
</dbReference>
<dbReference type="InterPro" id="IPR011992">
    <property type="entry name" value="EF-hand-dom_pair"/>
</dbReference>
<feature type="region of interest" description="Disordered" evidence="1">
    <location>
        <begin position="23"/>
        <end position="69"/>
    </location>
</feature>